<dbReference type="InterPro" id="IPR006224">
    <property type="entry name" value="PsdUridine_synth_RluA-like_CS"/>
</dbReference>
<dbReference type="PANTHER" id="PTHR21600:SF87">
    <property type="entry name" value="RNA PSEUDOURIDYLATE SYNTHASE DOMAIN-CONTAINING PROTEIN 1"/>
    <property type="match status" value="1"/>
</dbReference>
<dbReference type="EMBL" id="CAMXCT010000812">
    <property type="protein sequence ID" value="CAI3983536.1"/>
    <property type="molecule type" value="Genomic_DNA"/>
</dbReference>
<gene>
    <name evidence="4" type="ORF">C1SCF055_LOCUS11141</name>
</gene>
<dbReference type="PROSITE" id="PS51375">
    <property type="entry name" value="PPR"/>
    <property type="match status" value="1"/>
</dbReference>
<evidence type="ECO:0000313" key="6">
    <source>
        <dbReference type="EMBL" id="CAL4770848.1"/>
    </source>
</evidence>
<protein>
    <submittedName>
        <fullName evidence="6">Ribosomal large subunit pseudouridine synthase D</fullName>
    </submittedName>
</protein>
<dbReference type="AlphaFoldDB" id="A0A9P1C1Y7"/>
<name>A0A9P1C1Y7_9DINO</name>
<evidence type="ECO:0000313" key="4">
    <source>
        <dbReference type="EMBL" id="CAI3983536.1"/>
    </source>
</evidence>
<dbReference type="Proteomes" id="UP001152797">
    <property type="component" value="Unassembled WGS sequence"/>
</dbReference>
<feature type="domain" description="Pseudouridine synthase RsuA/RluA-like" evidence="3">
    <location>
        <begin position="284"/>
        <end position="456"/>
    </location>
</feature>
<dbReference type="InterPro" id="IPR050188">
    <property type="entry name" value="RluA_PseudoU_synthase"/>
</dbReference>
<dbReference type="OrthoDB" id="418349at2759"/>
<dbReference type="CDD" id="cd02869">
    <property type="entry name" value="PseudoU_synth_RluA_like"/>
    <property type="match status" value="1"/>
</dbReference>
<dbReference type="GO" id="GO:0009982">
    <property type="term" value="F:pseudouridine synthase activity"/>
    <property type="evidence" value="ECO:0007669"/>
    <property type="project" value="InterPro"/>
</dbReference>
<dbReference type="PROSITE" id="PS01129">
    <property type="entry name" value="PSI_RLU"/>
    <property type="match status" value="1"/>
</dbReference>
<dbReference type="InterPro" id="IPR002885">
    <property type="entry name" value="PPR_rpt"/>
</dbReference>
<accession>A0A9P1C1Y7</accession>
<dbReference type="InterPro" id="IPR020103">
    <property type="entry name" value="PsdUridine_synth_cat_dom_sf"/>
</dbReference>
<dbReference type="GO" id="GO:0003723">
    <property type="term" value="F:RNA binding"/>
    <property type="evidence" value="ECO:0007669"/>
    <property type="project" value="InterPro"/>
</dbReference>
<sequence length="530" mass="58281">MMAAQIFQELPQRRLAPDRISFNALLSACAGASLWTRALELLEQMTSCAVEPGSITRNVVITACENALQWEVVLQLLEPDKPNGAPQSATNLHHSAWWLSKQSPSKISKQRALALAQRAVGKLQDFKVKELVSLLRSFSSMLVSDPTLFGRAAERLVLDTGTTGMLQTQEFANLAWAFASTGSNTQIFPAIQRALVQRGQALVEDGKSVEDDPVARDYAEGMLGVVWSLNYAGLLSEAFLNFATSTLKRLTGSAAQLAESWPRTSCSDVAADAPWVVVESRQAMVLLKPAGWQVDDDDQVLSDDVWSLSTFVSQMLPLRRCPLIGAKPFSRGFLHRLDVPTSGLILVAKSVSSFYDLRLQLASGRLQRDYQALCHGSLSPSRHEVRAAVHWWSDGRSSSSSIGWFGRPSITTYRPGDPGDPGTSGGTLRGRGVALTMRCIRIVTGRKHQIRVHSAHIGHPVVCDGRYSTTATYQLDLNWCPRNFLHRYSLQFCTDGTTMTVSSSLPNDLADALRRGFMKNAEFTMVHQKC</sequence>
<organism evidence="4">
    <name type="scientific">Cladocopium goreaui</name>
    <dbReference type="NCBI Taxonomy" id="2562237"/>
    <lineage>
        <taxon>Eukaryota</taxon>
        <taxon>Sar</taxon>
        <taxon>Alveolata</taxon>
        <taxon>Dinophyceae</taxon>
        <taxon>Suessiales</taxon>
        <taxon>Symbiodiniaceae</taxon>
        <taxon>Cladocopium</taxon>
    </lineage>
</organism>
<dbReference type="InterPro" id="IPR006145">
    <property type="entry name" value="PsdUridine_synth_RsuA/RluA"/>
</dbReference>
<comment type="caution">
    <text evidence="4">The sequence shown here is derived from an EMBL/GenBank/DDBJ whole genome shotgun (WGS) entry which is preliminary data.</text>
</comment>
<dbReference type="Gene3D" id="3.30.2350.10">
    <property type="entry name" value="Pseudouridine synthase"/>
    <property type="match status" value="1"/>
</dbReference>
<comment type="similarity">
    <text evidence="1">Belongs to the pseudouridine synthase RluA family.</text>
</comment>
<dbReference type="Pfam" id="PF00849">
    <property type="entry name" value="PseudoU_synth_2"/>
    <property type="match status" value="1"/>
</dbReference>
<dbReference type="GO" id="GO:0000455">
    <property type="term" value="P:enzyme-directed rRNA pseudouridine synthesis"/>
    <property type="evidence" value="ECO:0007669"/>
    <property type="project" value="TreeGrafter"/>
</dbReference>
<dbReference type="EMBL" id="CAMXCT030000812">
    <property type="protein sequence ID" value="CAL4770848.1"/>
    <property type="molecule type" value="Genomic_DNA"/>
</dbReference>
<evidence type="ECO:0000313" key="7">
    <source>
        <dbReference type="Proteomes" id="UP001152797"/>
    </source>
</evidence>
<dbReference type="SUPFAM" id="SSF55120">
    <property type="entry name" value="Pseudouridine synthase"/>
    <property type="match status" value="1"/>
</dbReference>
<proteinExistence type="inferred from homology"/>
<reference evidence="5" key="2">
    <citation type="submission" date="2024-04" db="EMBL/GenBank/DDBJ databases">
        <authorList>
            <person name="Chen Y."/>
            <person name="Shah S."/>
            <person name="Dougan E. K."/>
            <person name="Thang M."/>
            <person name="Chan C."/>
        </authorList>
    </citation>
    <scope>NUCLEOTIDE SEQUENCE [LARGE SCALE GENOMIC DNA]</scope>
</reference>
<feature type="repeat" description="PPR" evidence="2">
    <location>
        <begin position="18"/>
        <end position="52"/>
    </location>
</feature>
<evidence type="ECO:0000259" key="3">
    <source>
        <dbReference type="Pfam" id="PF00849"/>
    </source>
</evidence>
<evidence type="ECO:0000313" key="5">
    <source>
        <dbReference type="EMBL" id="CAL1136911.1"/>
    </source>
</evidence>
<dbReference type="PANTHER" id="PTHR21600">
    <property type="entry name" value="MITOCHONDRIAL RNA PSEUDOURIDINE SYNTHASE"/>
    <property type="match status" value="1"/>
</dbReference>
<reference evidence="4" key="1">
    <citation type="submission" date="2022-10" db="EMBL/GenBank/DDBJ databases">
        <authorList>
            <person name="Chen Y."/>
            <person name="Dougan E. K."/>
            <person name="Chan C."/>
            <person name="Rhodes N."/>
            <person name="Thang M."/>
        </authorList>
    </citation>
    <scope>NUCLEOTIDE SEQUENCE</scope>
</reference>
<keyword evidence="7" id="KW-1185">Reference proteome</keyword>
<dbReference type="Gene3D" id="1.25.40.10">
    <property type="entry name" value="Tetratricopeptide repeat domain"/>
    <property type="match status" value="1"/>
</dbReference>
<dbReference type="InterPro" id="IPR011990">
    <property type="entry name" value="TPR-like_helical_dom_sf"/>
</dbReference>
<evidence type="ECO:0000256" key="1">
    <source>
        <dbReference type="ARBA" id="ARBA00010876"/>
    </source>
</evidence>
<dbReference type="EMBL" id="CAMXCT020000812">
    <property type="protein sequence ID" value="CAL1136911.1"/>
    <property type="molecule type" value="Genomic_DNA"/>
</dbReference>
<evidence type="ECO:0000256" key="2">
    <source>
        <dbReference type="PROSITE-ProRule" id="PRU00708"/>
    </source>
</evidence>